<dbReference type="Pfam" id="PF01531">
    <property type="entry name" value="Glyco_transf_11"/>
    <property type="match status" value="1"/>
</dbReference>
<dbReference type="Pfam" id="PF10917">
    <property type="entry name" value="Fungus-induced"/>
    <property type="match status" value="1"/>
</dbReference>
<protein>
    <recommendedName>
        <fullName evidence="6">L-Fucosyltransferase</fullName>
    </recommendedName>
</protein>
<dbReference type="InterPro" id="IPR052501">
    <property type="entry name" value="Alpha-1-2_FucT"/>
</dbReference>
<feature type="chain" id="PRO_5003403710" description="L-Fucosyltransferase" evidence="3">
    <location>
        <begin position="20"/>
        <end position="305"/>
    </location>
</feature>
<organism evidence="5">
    <name type="scientific">Caenorhabditis brenneri</name>
    <name type="common">Nematode worm</name>
    <dbReference type="NCBI Taxonomy" id="135651"/>
    <lineage>
        <taxon>Eukaryota</taxon>
        <taxon>Metazoa</taxon>
        <taxon>Ecdysozoa</taxon>
        <taxon>Nematoda</taxon>
        <taxon>Chromadorea</taxon>
        <taxon>Rhabditida</taxon>
        <taxon>Rhabditina</taxon>
        <taxon>Rhabditomorpha</taxon>
        <taxon>Rhabditoidea</taxon>
        <taxon>Rhabditidae</taxon>
        <taxon>Peloderinae</taxon>
        <taxon>Caenorhabditis</taxon>
    </lineage>
</organism>
<dbReference type="eggNOG" id="ENOG502SVMQ">
    <property type="taxonomic scope" value="Eukaryota"/>
</dbReference>
<keyword evidence="1" id="KW-0328">Glycosyltransferase</keyword>
<dbReference type="GO" id="GO:0008107">
    <property type="term" value="F:galactoside 2-alpha-L-fucosyltransferase activity"/>
    <property type="evidence" value="ECO:0007669"/>
    <property type="project" value="InterPro"/>
</dbReference>
<evidence type="ECO:0000256" key="1">
    <source>
        <dbReference type="ARBA" id="ARBA00022676"/>
    </source>
</evidence>
<dbReference type="InterPro" id="IPR002516">
    <property type="entry name" value="Glyco_trans_11"/>
</dbReference>
<evidence type="ECO:0000256" key="3">
    <source>
        <dbReference type="SAM" id="SignalP"/>
    </source>
</evidence>
<dbReference type="STRING" id="135651.G0ML77"/>
<dbReference type="Proteomes" id="UP000008068">
    <property type="component" value="Unassembled WGS sequence"/>
</dbReference>
<feature type="signal peptide" evidence="3">
    <location>
        <begin position="1"/>
        <end position="19"/>
    </location>
</feature>
<dbReference type="OrthoDB" id="3226at2759"/>
<sequence length="305" mass="34712">MNVYSVFVFAVLAISSVSGIINLGGGKKCGGNGGYGNGGYGSGIVIGSSRNIIYISKRHEKRVEEDSHSKYIYSNLAVSKHLGNNIFELASLLGISRVLHRIPVIFVYNQTYNEMLNRVNNSIPGLLDQYLFLNESIPRDVKSLDFNIKCCIFENPNKLLSINDRFLHLTGLYYQSFKYFSGMQNELKSYLRKIPEQSFRLPSSSSKNHISCIHIRRGDFFKVGFHVADERFIRKTIKLIRRKETHPGQQITFVLFGDDLPFLKHLQKTADKDQKTNYFVSKNSVTEDLVYAMNNCDSVFISGEF</sequence>
<proteinExistence type="predicted"/>
<dbReference type="AlphaFoldDB" id="G0ML77"/>
<evidence type="ECO:0008006" key="6">
    <source>
        <dbReference type="Google" id="ProtNLM"/>
    </source>
</evidence>
<gene>
    <name evidence="4" type="ORF">CAEBREN_20262</name>
</gene>
<dbReference type="InterPro" id="IPR024415">
    <property type="entry name" value="Fungus-induced"/>
</dbReference>
<dbReference type="HOGENOM" id="CLU_912850_0_0_1"/>
<evidence type="ECO:0000313" key="4">
    <source>
        <dbReference type="EMBL" id="EGT34891.1"/>
    </source>
</evidence>
<evidence type="ECO:0000256" key="2">
    <source>
        <dbReference type="ARBA" id="ARBA00022679"/>
    </source>
</evidence>
<keyword evidence="2" id="KW-0808">Transferase</keyword>
<reference evidence="5" key="1">
    <citation type="submission" date="2011-07" db="EMBL/GenBank/DDBJ databases">
        <authorList>
            <consortium name="Caenorhabditis brenneri Sequencing and Analysis Consortium"/>
            <person name="Wilson R.K."/>
        </authorList>
    </citation>
    <scope>NUCLEOTIDE SEQUENCE [LARGE SCALE GENOMIC DNA]</scope>
    <source>
        <strain evidence="5">PB2801</strain>
    </source>
</reference>
<dbReference type="EMBL" id="GL379799">
    <property type="protein sequence ID" value="EGT34891.1"/>
    <property type="molecule type" value="Genomic_DNA"/>
</dbReference>
<dbReference type="GO" id="GO:0005975">
    <property type="term" value="P:carbohydrate metabolic process"/>
    <property type="evidence" value="ECO:0007669"/>
    <property type="project" value="InterPro"/>
</dbReference>
<keyword evidence="5" id="KW-1185">Reference proteome</keyword>
<evidence type="ECO:0000313" key="5">
    <source>
        <dbReference type="Proteomes" id="UP000008068"/>
    </source>
</evidence>
<dbReference type="PANTHER" id="PTHR22898:SF14">
    <property type="entry name" value="L-FUCOSYLTRANSFERASE"/>
    <property type="match status" value="1"/>
</dbReference>
<dbReference type="GO" id="GO:0016020">
    <property type="term" value="C:membrane"/>
    <property type="evidence" value="ECO:0007669"/>
    <property type="project" value="InterPro"/>
</dbReference>
<name>G0ML77_CAEBE</name>
<accession>G0ML77</accession>
<dbReference type="PANTHER" id="PTHR22898">
    <property type="entry name" value="UNCHARACTERIZED GLYCOSOL TRANSFERASE-RELATED"/>
    <property type="match status" value="1"/>
</dbReference>
<dbReference type="InParanoid" id="G0ML77"/>
<keyword evidence="3" id="KW-0732">Signal</keyword>